<dbReference type="Pfam" id="PF01590">
    <property type="entry name" value="GAF"/>
    <property type="match status" value="1"/>
</dbReference>
<dbReference type="InterPro" id="IPR029016">
    <property type="entry name" value="GAF-like_dom_sf"/>
</dbReference>
<dbReference type="EMBL" id="VIWY01000001">
    <property type="protein sequence ID" value="TWG25049.1"/>
    <property type="molecule type" value="Genomic_DNA"/>
</dbReference>
<protein>
    <submittedName>
        <fullName evidence="2">GAF domain-containing protein</fullName>
    </submittedName>
</protein>
<reference evidence="2 3" key="1">
    <citation type="submission" date="2019-06" db="EMBL/GenBank/DDBJ databases">
        <title>Sequencing the genomes of 1000 actinobacteria strains.</title>
        <authorList>
            <person name="Klenk H.-P."/>
        </authorList>
    </citation>
    <scope>NUCLEOTIDE SEQUENCE [LARGE SCALE GENOMIC DNA]</scope>
    <source>
        <strain evidence="2 3">DSM 43866</strain>
    </source>
</reference>
<dbReference type="PANTHER" id="PTHR43102:SF2">
    <property type="entry name" value="GAF DOMAIN-CONTAINING PROTEIN"/>
    <property type="match status" value="1"/>
</dbReference>
<accession>A0A561WMH1</accession>
<proteinExistence type="predicted"/>
<feature type="domain" description="GAF" evidence="1">
    <location>
        <begin position="27"/>
        <end position="158"/>
    </location>
</feature>
<organism evidence="2 3">
    <name type="scientific">Actinoplanes teichomyceticus</name>
    <dbReference type="NCBI Taxonomy" id="1867"/>
    <lineage>
        <taxon>Bacteria</taxon>
        <taxon>Bacillati</taxon>
        <taxon>Actinomycetota</taxon>
        <taxon>Actinomycetes</taxon>
        <taxon>Micromonosporales</taxon>
        <taxon>Micromonosporaceae</taxon>
        <taxon>Actinoplanes</taxon>
    </lineage>
</organism>
<evidence type="ECO:0000313" key="3">
    <source>
        <dbReference type="Proteomes" id="UP000320239"/>
    </source>
</evidence>
<dbReference type="Gene3D" id="3.30.450.40">
    <property type="match status" value="1"/>
</dbReference>
<dbReference type="AlphaFoldDB" id="A0A561WMH1"/>
<dbReference type="PANTHER" id="PTHR43102">
    <property type="entry name" value="SLR1143 PROTEIN"/>
    <property type="match status" value="1"/>
</dbReference>
<dbReference type="OrthoDB" id="9150152at2"/>
<gene>
    <name evidence="2" type="ORF">FHX34_1018</name>
</gene>
<dbReference type="Proteomes" id="UP000320239">
    <property type="component" value="Unassembled WGS sequence"/>
</dbReference>
<name>A0A561WMH1_ACTTI</name>
<dbReference type="InterPro" id="IPR003018">
    <property type="entry name" value="GAF"/>
</dbReference>
<keyword evidence="3" id="KW-1185">Reference proteome</keyword>
<sequence>MPHPPIALDDQARLATIATFDLFRPELRRRLDEICRDTAGTLGWPVGAVTIVLDYAQYLAGLHDERRPDEPDRAVHVDWSFCASTVRGADAYTVADAARSADDQHRSIFADTGIRSYAGVPLVAADGAVIGAHCVSDVQPRDIGGAELRALREAADRVLAVLEEFRVGGRSGR</sequence>
<evidence type="ECO:0000313" key="2">
    <source>
        <dbReference type="EMBL" id="TWG25049.1"/>
    </source>
</evidence>
<comment type="caution">
    <text evidence="2">The sequence shown here is derived from an EMBL/GenBank/DDBJ whole genome shotgun (WGS) entry which is preliminary data.</text>
</comment>
<dbReference type="RefSeq" id="WP_122980641.1">
    <property type="nucleotide sequence ID" value="NZ_BOMX01000004.1"/>
</dbReference>
<evidence type="ECO:0000259" key="1">
    <source>
        <dbReference type="Pfam" id="PF01590"/>
    </source>
</evidence>
<dbReference type="SUPFAM" id="SSF55781">
    <property type="entry name" value="GAF domain-like"/>
    <property type="match status" value="1"/>
</dbReference>